<feature type="region of interest" description="Disordered" evidence="1">
    <location>
        <begin position="266"/>
        <end position="287"/>
    </location>
</feature>
<protein>
    <submittedName>
        <fullName evidence="3">Uncharacterized protein</fullName>
    </submittedName>
</protein>
<feature type="transmembrane region" description="Helical" evidence="2">
    <location>
        <begin position="6"/>
        <end position="29"/>
    </location>
</feature>
<evidence type="ECO:0000256" key="2">
    <source>
        <dbReference type="SAM" id="Phobius"/>
    </source>
</evidence>
<gene>
    <name evidence="3" type="ORF">JX265_011184</name>
</gene>
<keyword evidence="4" id="KW-1185">Reference proteome</keyword>
<keyword evidence="2" id="KW-0472">Membrane</keyword>
<evidence type="ECO:0000256" key="1">
    <source>
        <dbReference type="SAM" id="MobiDB-lite"/>
    </source>
</evidence>
<name>A0A9P9WCS7_9PEZI</name>
<dbReference type="EMBL" id="JAFIMR010000040">
    <property type="protein sequence ID" value="KAI1857449.1"/>
    <property type="molecule type" value="Genomic_DNA"/>
</dbReference>
<evidence type="ECO:0000313" key="4">
    <source>
        <dbReference type="Proteomes" id="UP000829685"/>
    </source>
</evidence>
<organism evidence="3 4">
    <name type="scientific">Neoarthrinium moseri</name>
    <dbReference type="NCBI Taxonomy" id="1658444"/>
    <lineage>
        <taxon>Eukaryota</taxon>
        <taxon>Fungi</taxon>
        <taxon>Dikarya</taxon>
        <taxon>Ascomycota</taxon>
        <taxon>Pezizomycotina</taxon>
        <taxon>Sordariomycetes</taxon>
        <taxon>Xylariomycetidae</taxon>
        <taxon>Amphisphaeriales</taxon>
        <taxon>Apiosporaceae</taxon>
        <taxon>Neoarthrinium</taxon>
    </lineage>
</organism>
<dbReference type="Proteomes" id="UP000829685">
    <property type="component" value="Unassembled WGS sequence"/>
</dbReference>
<sequence length="287" mass="32534">MVDIASIVVAVISLIASVAVAGFSAYLNYSTDKRKARREAEHLLQKYRDPLLFAAEDLQSRIWGIFEADVLDFAGRSPQHDDSLYIYTAFVLGQFFAWTHILRRQAQLLPFSLEEDKRLREFIEVLHSIQGVMLISRYVKEEGTAFTLWRGHQMAIGELMTEVGDNSEKMCMGFYDFTKAWKASPGDAQYDPHYWFKPIVEGLKTLTEKGTTTPTGNRLRRLQHLLIDLIEVLDPQKQRLHSKGISRCGAAPHCPCSKCPGEVGVRDTTGARTSPHSLWSRRTSETV</sequence>
<comment type="caution">
    <text evidence="3">The sequence shown here is derived from an EMBL/GenBank/DDBJ whole genome shotgun (WGS) entry which is preliminary data.</text>
</comment>
<feature type="transmembrane region" description="Helical" evidence="2">
    <location>
        <begin position="84"/>
        <end position="102"/>
    </location>
</feature>
<feature type="compositionally biased region" description="Polar residues" evidence="1">
    <location>
        <begin position="270"/>
        <end position="281"/>
    </location>
</feature>
<dbReference type="AlphaFoldDB" id="A0A9P9WCS7"/>
<reference evidence="3" key="1">
    <citation type="submission" date="2021-03" db="EMBL/GenBank/DDBJ databases">
        <title>Revisited historic fungal species revealed as producer of novel bioactive compounds through whole genome sequencing and comparative genomics.</title>
        <authorList>
            <person name="Vignolle G.A."/>
            <person name="Hochenegger N."/>
            <person name="Mach R.L."/>
            <person name="Mach-Aigner A.R."/>
            <person name="Javad Rahimi M."/>
            <person name="Salim K.A."/>
            <person name="Chan C.M."/>
            <person name="Lim L.B.L."/>
            <person name="Cai F."/>
            <person name="Druzhinina I.S."/>
            <person name="U'Ren J.M."/>
            <person name="Derntl C."/>
        </authorList>
    </citation>
    <scope>NUCLEOTIDE SEQUENCE</scope>
    <source>
        <strain evidence="3">TUCIM 5799</strain>
    </source>
</reference>
<keyword evidence="2" id="KW-1133">Transmembrane helix</keyword>
<proteinExistence type="predicted"/>
<keyword evidence="2" id="KW-0812">Transmembrane</keyword>
<dbReference type="OrthoDB" id="531190at2759"/>
<accession>A0A9P9WCS7</accession>
<evidence type="ECO:0000313" key="3">
    <source>
        <dbReference type="EMBL" id="KAI1857449.1"/>
    </source>
</evidence>